<evidence type="ECO:0000313" key="2">
    <source>
        <dbReference type="EMBL" id="MFC4712390.1"/>
    </source>
</evidence>
<proteinExistence type="predicted"/>
<dbReference type="EMBL" id="JBHSGL010000005">
    <property type="protein sequence ID" value="MFC4712390.1"/>
    <property type="molecule type" value="Genomic_DNA"/>
</dbReference>
<organism evidence="2 3">
    <name type="scientific">Planococcus dechangensis</name>
    <dbReference type="NCBI Taxonomy" id="1176255"/>
    <lineage>
        <taxon>Bacteria</taxon>
        <taxon>Bacillati</taxon>
        <taxon>Bacillota</taxon>
        <taxon>Bacilli</taxon>
        <taxon>Bacillales</taxon>
        <taxon>Caryophanaceae</taxon>
        <taxon>Planococcus</taxon>
    </lineage>
</organism>
<protein>
    <submittedName>
        <fullName evidence="2">Uncharacterized protein</fullName>
    </submittedName>
</protein>
<keyword evidence="3" id="KW-1185">Reference proteome</keyword>
<keyword evidence="1" id="KW-0472">Membrane</keyword>
<accession>A0ABV9MA04</accession>
<gene>
    <name evidence="2" type="ORF">ACFO5U_05965</name>
</gene>
<reference evidence="3" key="1">
    <citation type="journal article" date="2019" name="Int. J. Syst. Evol. Microbiol.">
        <title>The Global Catalogue of Microorganisms (GCM) 10K type strain sequencing project: providing services to taxonomists for standard genome sequencing and annotation.</title>
        <authorList>
            <consortium name="The Broad Institute Genomics Platform"/>
            <consortium name="The Broad Institute Genome Sequencing Center for Infectious Disease"/>
            <person name="Wu L."/>
            <person name="Ma J."/>
        </authorList>
    </citation>
    <scope>NUCLEOTIDE SEQUENCE [LARGE SCALE GENOMIC DNA]</scope>
    <source>
        <strain evidence="3">CGMCC 1.12151</strain>
    </source>
</reference>
<feature type="transmembrane region" description="Helical" evidence="1">
    <location>
        <begin position="17"/>
        <end position="43"/>
    </location>
</feature>
<evidence type="ECO:0000256" key="1">
    <source>
        <dbReference type="SAM" id="Phobius"/>
    </source>
</evidence>
<comment type="caution">
    <text evidence="2">The sequence shown here is derived from an EMBL/GenBank/DDBJ whole genome shotgun (WGS) entry which is preliminary data.</text>
</comment>
<dbReference type="Proteomes" id="UP001595932">
    <property type="component" value="Unassembled WGS sequence"/>
</dbReference>
<keyword evidence="1" id="KW-1133">Transmembrane helix</keyword>
<name>A0ABV9MA04_9BACL</name>
<evidence type="ECO:0000313" key="3">
    <source>
        <dbReference type="Proteomes" id="UP001595932"/>
    </source>
</evidence>
<keyword evidence="1" id="KW-0812">Transmembrane</keyword>
<dbReference type="RefSeq" id="WP_377277546.1">
    <property type="nucleotide sequence ID" value="NZ_JBHSGL010000005.1"/>
</dbReference>
<sequence length="47" mass="5526">MKFIDDLAGAIRDVARWILWVFSYFVAGILLVAVPLYVIVFLFEWFT</sequence>